<dbReference type="EMBL" id="RQJX01000031">
    <property type="protein sequence ID" value="RQN01659.1"/>
    <property type="molecule type" value="Genomic_DNA"/>
</dbReference>
<sequence>MFLPFREGPMSLVESSPVDLACPEWCAVNHGTHELVADDDHQSDIHTVAALLRHLAPAPDGSLIQRTVASDIDVVRHHDATHDQEWIFIGNDEQQLDLSLESARHLHHVLGRLLRR</sequence>
<evidence type="ECO:0000313" key="1">
    <source>
        <dbReference type="EMBL" id="RQN01659.1"/>
    </source>
</evidence>
<organism evidence="1 2">
    <name type="scientific">Aeromicrobium camelliae</name>
    <dbReference type="NCBI Taxonomy" id="1538144"/>
    <lineage>
        <taxon>Bacteria</taxon>
        <taxon>Bacillati</taxon>
        <taxon>Actinomycetota</taxon>
        <taxon>Actinomycetes</taxon>
        <taxon>Propionibacteriales</taxon>
        <taxon>Nocardioidaceae</taxon>
        <taxon>Aeromicrobium</taxon>
    </lineage>
</organism>
<gene>
    <name evidence="1" type="ORF">EHW97_15125</name>
</gene>
<reference evidence="1 2" key="1">
    <citation type="submission" date="2018-11" db="EMBL/GenBank/DDBJ databases">
        <authorList>
            <person name="Li F."/>
        </authorList>
    </citation>
    <scope>NUCLEOTIDE SEQUENCE [LARGE SCALE GENOMIC DNA]</scope>
    <source>
        <strain evidence="1 2">YS17T</strain>
    </source>
</reference>
<dbReference type="AlphaFoldDB" id="A0A3N6W2A1"/>
<dbReference type="Proteomes" id="UP000275225">
    <property type="component" value="Unassembled WGS sequence"/>
</dbReference>
<evidence type="ECO:0000313" key="2">
    <source>
        <dbReference type="Proteomes" id="UP000275225"/>
    </source>
</evidence>
<accession>A0A3N6W2A1</accession>
<name>A0A3N6W2A1_9ACTN</name>
<protein>
    <submittedName>
        <fullName evidence="1">Uncharacterized protein</fullName>
    </submittedName>
</protein>
<proteinExistence type="predicted"/>
<keyword evidence="2" id="KW-1185">Reference proteome</keyword>
<comment type="caution">
    <text evidence="1">The sequence shown here is derived from an EMBL/GenBank/DDBJ whole genome shotgun (WGS) entry which is preliminary data.</text>
</comment>
<dbReference type="RefSeq" id="WP_378079980.1">
    <property type="nucleotide sequence ID" value="NZ_JBHUFI010000027.1"/>
</dbReference>